<reference evidence="2" key="1">
    <citation type="submission" date="2021-04" db="EMBL/GenBank/DDBJ databases">
        <title>Draft Genome Sequence of Pandoravirus japonicus, Isolated from the Sabaishi River of Niigata, Japan.</title>
        <authorList>
            <person name="Hosokawa N."/>
            <person name="Takahashi H."/>
            <person name="Aoki K."/>
            <person name="Takemura M."/>
        </authorList>
    </citation>
    <scope>NUCLEOTIDE SEQUENCE</scope>
</reference>
<dbReference type="EMBL" id="LC625835">
    <property type="protein sequence ID" value="BCU03746.1"/>
    <property type="molecule type" value="Genomic_DNA"/>
</dbReference>
<proteinExistence type="predicted"/>
<evidence type="ECO:0000256" key="1">
    <source>
        <dbReference type="SAM" id="MobiDB-lite"/>
    </source>
</evidence>
<sequence>MEAVCARGRRGQKRPSTTKSSDQASRATGPKSGGKRLVSQRPKKFRVVSFFGQSCWQALAGVLRARVQ</sequence>
<name>A0A811BRR6_9VIRU</name>
<accession>A0A811BRR6</accession>
<feature type="region of interest" description="Disordered" evidence="1">
    <location>
        <begin position="1"/>
        <end position="39"/>
    </location>
</feature>
<evidence type="ECO:0000313" key="2">
    <source>
        <dbReference type="EMBL" id="BCU03746.1"/>
    </source>
</evidence>
<feature type="compositionally biased region" description="Polar residues" evidence="1">
    <location>
        <begin position="14"/>
        <end position="26"/>
    </location>
</feature>
<dbReference type="Proteomes" id="UP001253637">
    <property type="component" value="Segment"/>
</dbReference>
<organism evidence="2 3">
    <name type="scientific">Pandoravirus japonicus</name>
    <dbReference type="NCBI Taxonomy" id="2823154"/>
    <lineage>
        <taxon>Viruses</taxon>
        <taxon>Pandoravirus</taxon>
    </lineage>
</organism>
<evidence type="ECO:0000313" key="3">
    <source>
        <dbReference type="Proteomes" id="UP001253637"/>
    </source>
</evidence>
<protein>
    <submittedName>
        <fullName evidence="2">Uncharacterized protein</fullName>
    </submittedName>
</protein>